<keyword evidence="3" id="KW-1185">Reference proteome</keyword>
<evidence type="ECO:0000256" key="1">
    <source>
        <dbReference type="SAM" id="SignalP"/>
    </source>
</evidence>
<dbReference type="EMBL" id="JAABOO010000005">
    <property type="protein sequence ID" value="NER15550.1"/>
    <property type="molecule type" value="Genomic_DNA"/>
</dbReference>
<dbReference type="GO" id="GO:0005506">
    <property type="term" value="F:iron ion binding"/>
    <property type="evidence" value="ECO:0007669"/>
    <property type="project" value="InterPro"/>
</dbReference>
<proteinExistence type="predicted"/>
<organism evidence="2 3">
    <name type="scientific">Leptobacterium flavescens</name>
    <dbReference type="NCBI Taxonomy" id="472055"/>
    <lineage>
        <taxon>Bacteria</taxon>
        <taxon>Pseudomonadati</taxon>
        <taxon>Bacteroidota</taxon>
        <taxon>Flavobacteriia</taxon>
        <taxon>Flavobacteriales</taxon>
        <taxon>Flavobacteriaceae</taxon>
        <taxon>Leptobacterium</taxon>
    </lineage>
</organism>
<dbReference type="AlphaFoldDB" id="A0A6P0USN7"/>
<comment type="caution">
    <text evidence="2">The sequence shown here is derived from an EMBL/GenBank/DDBJ whole genome shotgun (WGS) entry which is preliminary data.</text>
</comment>
<evidence type="ECO:0008006" key="4">
    <source>
        <dbReference type="Google" id="ProtNLM"/>
    </source>
</evidence>
<evidence type="ECO:0000313" key="3">
    <source>
        <dbReference type="Proteomes" id="UP000468581"/>
    </source>
</evidence>
<dbReference type="Gene3D" id="2.60.130.10">
    <property type="entry name" value="Aromatic compound dioxygenase"/>
    <property type="match status" value="1"/>
</dbReference>
<dbReference type="Proteomes" id="UP000468581">
    <property type="component" value="Unassembled WGS sequence"/>
</dbReference>
<dbReference type="GO" id="GO:0016702">
    <property type="term" value="F:oxidoreductase activity, acting on single donors with incorporation of molecular oxygen, incorporation of two atoms of oxygen"/>
    <property type="evidence" value="ECO:0007669"/>
    <property type="project" value="InterPro"/>
</dbReference>
<sequence length="183" mass="21086">MKNRLPRRSFLRNSLAVTTAITLFPSHTADAFASEESPFKGYNPHAAFKNDMRRGLPGSKSVSIYGKIFDRESGHPVSGVSLEVWHLSPDTGTYRHHGKLVTDERGYYRFISDFPQKEAGKNARIFFRISCKDKTSFTELLINRSGAHITAEHWKEHRALEERLFPVQRRFLNHSHIRFNLSV</sequence>
<reference evidence="2 3" key="1">
    <citation type="submission" date="2020-01" db="EMBL/GenBank/DDBJ databases">
        <title>Leptobacterium flavescens.</title>
        <authorList>
            <person name="Wang G."/>
        </authorList>
    </citation>
    <scope>NUCLEOTIDE SEQUENCE [LARGE SCALE GENOMIC DNA]</scope>
    <source>
        <strain evidence="2 3">KCTC 22160</strain>
    </source>
</reference>
<dbReference type="PROSITE" id="PS51318">
    <property type="entry name" value="TAT"/>
    <property type="match status" value="1"/>
</dbReference>
<evidence type="ECO:0000313" key="2">
    <source>
        <dbReference type="EMBL" id="NER15550.1"/>
    </source>
</evidence>
<keyword evidence="1" id="KW-0732">Signal</keyword>
<dbReference type="SUPFAM" id="SSF49482">
    <property type="entry name" value="Aromatic compound dioxygenase"/>
    <property type="match status" value="1"/>
</dbReference>
<feature type="signal peptide" evidence="1">
    <location>
        <begin position="1"/>
        <end position="29"/>
    </location>
</feature>
<dbReference type="RefSeq" id="WP_163608845.1">
    <property type="nucleotide sequence ID" value="NZ_JAABOO010000005.1"/>
</dbReference>
<gene>
    <name evidence="2" type="ORF">GWK08_19000</name>
</gene>
<protein>
    <recommendedName>
        <fullName evidence="4">Intradiol ring-cleavage dioxygenases domain-containing protein</fullName>
    </recommendedName>
</protein>
<dbReference type="InterPro" id="IPR015889">
    <property type="entry name" value="Intradiol_dOase_core"/>
</dbReference>
<accession>A0A6P0USN7</accession>
<name>A0A6P0USN7_9FLAO</name>
<feature type="chain" id="PRO_5026884185" description="Intradiol ring-cleavage dioxygenases domain-containing protein" evidence="1">
    <location>
        <begin position="30"/>
        <end position="183"/>
    </location>
</feature>
<dbReference type="InterPro" id="IPR006311">
    <property type="entry name" value="TAT_signal"/>
</dbReference>